<feature type="compositionally biased region" description="Basic residues" evidence="1">
    <location>
        <begin position="434"/>
        <end position="448"/>
    </location>
</feature>
<name>A0ABR3AEI9_9AGAR</name>
<evidence type="ECO:0000256" key="1">
    <source>
        <dbReference type="SAM" id="MobiDB-lite"/>
    </source>
</evidence>
<feature type="compositionally biased region" description="Low complexity" evidence="1">
    <location>
        <begin position="1"/>
        <end position="12"/>
    </location>
</feature>
<dbReference type="Proteomes" id="UP001437256">
    <property type="component" value="Unassembled WGS sequence"/>
</dbReference>
<proteinExistence type="predicted"/>
<evidence type="ECO:0000313" key="3">
    <source>
        <dbReference type="Proteomes" id="UP001437256"/>
    </source>
</evidence>
<organism evidence="2 3">
    <name type="scientific">Marasmius tenuissimus</name>
    <dbReference type="NCBI Taxonomy" id="585030"/>
    <lineage>
        <taxon>Eukaryota</taxon>
        <taxon>Fungi</taxon>
        <taxon>Dikarya</taxon>
        <taxon>Basidiomycota</taxon>
        <taxon>Agaricomycotina</taxon>
        <taxon>Agaricomycetes</taxon>
        <taxon>Agaricomycetidae</taxon>
        <taxon>Agaricales</taxon>
        <taxon>Marasmiineae</taxon>
        <taxon>Marasmiaceae</taxon>
        <taxon>Marasmius</taxon>
    </lineage>
</organism>
<keyword evidence="3" id="KW-1185">Reference proteome</keyword>
<accession>A0ABR3AEI9</accession>
<feature type="region of interest" description="Disordered" evidence="1">
    <location>
        <begin position="1"/>
        <end position="31"/>
    </location>
</feature>
<feature type="region of interest" description="Disordered" evidence="1">
    <location>
        <begin position="413"/>
        <end position="448"/>
    </location>
</feature>
<gene>
    <name evidence="2" type="primary">CRC1_3</name>
    <name evidence="2" type="ORF">AAF712_000728</name>
</gene>
<dbReference type="EMBL" id="JBBXMP010000002">
    <property type="protein sequence ID" value="KAL0071806.1"/>
    <property type="molecule type" value="Genomic_DNA"/>
</dbReference>
<comment type="caution">
    <text evidence="2">The sequence shown here is derived from an EMBL/GenBank/DDBJ whole genome shotgun (WGS) entry which is preliminary data.</text>
</comment>
<protein>
    <submittedName>
        <fullName evidence="2">Carnitine transporter</fullName>
    </submittedName>
</protein>
<sequence>MSSTYTSSPSSSGKKYAKRKPAARRAPSASDDVDKIARNVKNFETWSTHQNLEQAEFSDLPLDLVEDVKSVFSTTARIPLSWVEEDSADYEWITSRASPEFLSFLSNAYKGDPDLFFDDKEKETDVFKLFLSLGRVFSVWERLMLMIDSSEKWSEADYVANVYAPLRSPAITESTQRVQPRLSLPQPPISKRLGTEAARVLRTKIVIPDCAVLIPASSIQHLSSSTSSPYHELKRADKSANGSSTFCFQTTIYDSLPDRPSFQVASSFWEDKKPVHHSLEDAYRQNRMSSAVALRQLHFLHVQAPVIGLVWCQGIVRAHVDWHNSADSDEPPTILSAPYAKSDRAERNGKGFEWRLERPQDLLQVHFLIRNIDRWTTTRFRERVEEGIGKLVDHVVTKKAPFQAWRRCGEISSKNHKENLQVASHGSDSTSKKPTLRSKTTKSTAPRK</sequence>
<feature type="compositionally biased region" description="Polar residues" evidence="1">
    <location>
        <begin position="421"/>
        <end position="433"/>
    </location>
</feature>
<reference evidence="2 3" key="1">
    <citation type="submission" date="2024-05" db="EMBL/GenBank/DDBJ databases">
        <title>A draft genome resource for the thread blight pathogen Marasmius tenuissimus strain MS-2.</title>
        <authorList>
            <person name="Yulfo-Soto G.E."/>
            <person name="Baruah I.K."/>
            <person name="Amoako-Attah I."/>
            <person name="Bukari Y."/>
            <person name="Meinhardt L.W."/>
            <person name="Bailey B.A."/>
            <person name="Cohen S.P."/>
        </authorList>
    </citation>
    <scope>NUCLEOTIDE SEQUENCE [LARGE SCALE GENOMIC DNA]</scope>
    <source>
        <strain evidence="2 3">MS-2</strain>
    </source>
</reference>
<evidence type="ECO:0000313" key="2">
    <source>
        <dbReference type="EMBL" id="KAL0071806.1"/>
    </source>
</evidence>